<reference evidence="4 12" key="4">
    <citation type="submission" date="2020-06" db="EMBL/GenBank/DDBJ databases">
        <title>Crossreactivity between MHC class I-restricted antigens from cancer cells and an enterococcal bacteriophage.</title>
        <authorList>
            <person name="Fluckiger A."/>
            <person name="Daillere R."/>
            <person name="Sassi M."/>
            <person name="Cattoir V."/>
            <person name="Kroemer G."/>
            <person name="Zitvogel L."/>
        </authorList>
    </citation>
    <scope>NUCLEOTIDE SEQUENCE [LARGE SCALE GENOMIC DNA]</scope>
    <source>
        <strain evidence="4 12">EG4</strain>
    </source>
</reference>
<evidence type="ECO:0000259" key="3">
    <source>
        <dbReference type="Pfam" id="PF22746"/>
    </source>
</evidence>
<gene>
    <name evidence="6" type="primary">liaX</name>
    <name evidence="7" type="ORF">EGM181_11380</name>
    <name evidence="6" type="ORF">GTI89_08610</name>
    <name evidence="4" type="ORF">HWH42_15720</name>
    <name evidence="8" type="ORF">NCTC12360_00233</name>
    <name evidence="5" type="ORF">QRX88_04125</name>
</gene>
<reference evidence="8 9" key="1">
    <citation type="submission" date="2018-06" db="EMBL/GenBank/DDBJ databases">
        <authorList>
            <consortium name="Pathogen Informatics"/>
            <person name="Doyle S."/>
        </authorList>
    </citation>
    <scope>NUCLEOTIDE SEQUENCE [LARGE SCALE GENOMIC DNA]</scope>
    <source>
        <strain evidence="8 9">NCTC12360</strain>
    </source>
</reference>
<dbReference type="EMBL" id="JABXJK010000078">
    <property type="protein sequence ID" value="MBA0974018.1"/>
    <property type="molecule type" value="Genomic_DNA"/>
</dbReference>
<name>A0A1L8TV94_ENTGA</name>
<reference evidence="6 10" key="2">
    <citation type="submission" date="2019-04" db="EMBL/GenBank/DDBJ databases">
        <title>Step-wise assembly of the neonatal virome modulated by breast feeding.</title>
        <authorList>
            <person name="Liang G."/>
            <person name="Bushman F."/>
        </authorList>
    </citation>
    <scope>NUCLEOTIDE SEQUENCE [LARGE SCALE GENOMIC DNA]</scope>
    <source>
        <strain evidence="6 10">E3404</strain>
    </source>
</reference>
<accession>A0A1L8TV94</accession>
<dbReference type="Proteomes" id="UP000439965">
    <property type="component" value="Unassembled WGS sequence"/>
</dbReference>
<evidence type="ECO:0000313" key="4">
    <source>
        <dbReference type="EMBL" id="MBA0974018.1"/>
    </source>
</evidence>
<feature type="region of interest" description="Disordered" evidence="1">
    <location>
        <begin position="58"/>
        <end position="82"/>
    </location>
</feature>
<dbReference type="Proteomes" id="UP000254807">
    <property type="component" value="Unassembled WGS sequence"/>
</dbReference>
<evidence type="ECO:0000313" key="6">
    <source>
        <dbReference type="EMBL" id="MXS26118.1"/>
    </source>
</evidence>
<dbReference type="EMBL" id="CP050485">
    <property type="protein sequence ID" value="QOG27817.1"/>
    <property type="molecule type" value="Genomic_DNA"/>
</dbReference>
<feature type="domain" description="YvlB/LiaX N-terminal" evidence="3">
    <location>
        <begin position="2"/>
        <end position="31"/>
    </location>
</feature>
<dbReference type="InterPro" id="IPR025164">
    <property type="entry name" value="Toastrack_DUF4097"/>
</dbReference>
<evidence type="ECO:0000313" key="13">
    <source>
        <dbReference type="Proteomes" id="UP001241571"/>
    </source>
</evidence>
<dbReference type="OrthoDB" id="2240743at2"/>
<evidence type="ECO:0000313" key="12">
    <source>
        <dbReference type="Proteomes" id="UP000571857"/>
    </source>
</evidence>
<dbReference type="RefSeq" id="WP_005471173.1">
    <property type="nucleotide sequence ID" value="NZ_BSYC01000001.1"/>
</dbReference>
<dbReference type="Proteomes" id="UP000516696">
    <property type="component" value="Chromosome"/>
</dbReference>
<evidence type="ECO:0000256" key="1">
    <source>
        <dbReference type="SAM" id="MobiDB-lite"/>
    </source>
</evidence>
<dbReference type="Proteomes" id="UP001241571">
    <property type="component" value="Unassembled WGS sequence"/>
</dbReference>
<reference evidence="7 11" key="3">
    <citation type="submission" date="2020-03" db="EMBL/GenBank/DDBJ databases">
        <title>Characterization of ganglioside-mimicking enterococci.</title>
        <authorList>
            <person name="Patry R.T."/>
            <person name="Nothaft H."/>
            <person name="Bridger R."/>
            <person name="Shajahan A."/>
            <person name="Huynh S."/>
            <person name="Sanchez S."/>
            <person name="Azadi P."/>
            <person name="Cooper K."/>
            <person name="Miller W.G."/>
            <person name="Parker C.T."/>
            <person name="Wells L."/>
            <person name="Szymanski C.M."/>
        </authorList>
    </citation>
    <scope>NUCLEOTIDE SEQUENCE [LARGE SCALE GENOMIC DNA]</scope>
    <source>
        <strain evidence="7 11">EGM181</strain>
    </source>
</reference>
<evidence type="ECO:0000313" key="9">
    <source>
        <dbReference type="Proteomes" id="UP000254807"/>
    </source>
</evidence>
<sequence length="522" mass="58553">MNERERVLDLVKKGVLSTEEALDLLEGMAKAKDENQINKAAAEVSADKTNNDFFEEVEEAHEKEEASFDGEEKLRQNEAQDKENLEKILDGLATEANQASAELDEINVEIQGVKEELKEAQEVLMQLNTKEELDQLSEEELATRQETEATIASLEDSLDSLSEEKATLDAKLKNIRKDQWSQTKEKISQKLDIPDDWKEQASDTFTQVSEKMVDAGTQFGQFLKKTVRAVSESVNDNMEWKDINLKVPGVAATKFEHTFEYAETEATLIDVKLANGNVEFRLWDQPGVKVDAKIKLYGKMDAATPFDAFDARSQIDVDDERISFQIPNKRIRADLVFYLPTRTYDHVAVKLLNGNVTFDELVARDVYTKSTNGTIDFRKVDATMLEIEGVNGNILVQDGDILDAIIETVNGDVTLTATPQNTGISLVNGNIRITYKEDRLQKLNASSVNGNVKVALPQSVGFEGLAKTSLGSINQRLSNFEIVREKKERMNQLLQFRRVADKVAQVDLSTTTGNVFIKDTEQ</sequence>
<dbReference type="EMBL" id="WVTI01000006">
    <property type="protein sequence ID" value="MXS26118.1"/>
    <property type="molecule type" value="Genomic_DNA"/>
</dbReference>
<evidence type="ECO:0000313" key="10">
    <source>
        <dbReference type="Proteomes" id="UP000439965"/>
    </source>
</evidence>
<protein>
    <submittedName>
        <fullName evidence="6">Daptomycin-sensing surface protein LiaX</fullName>
    </submittedName>
</protein>
<dbReference type="Pfam" id="PF13349">
    <property type="entry name" value="DUF4097"/>
    <property type="match status" value="1"/>
</dbReference>
<reference evidence="5 13" key="5">
    <citation type="submission" date="2023-06" db="EMBL/GenBank/DDBJ databases">
        <title>Acute promotion of culturable opportunistic pathogens and persistent increase of antibiotic resistance following antibiotic exposure in mouse gut microbiota.</title>
        <authorList>
            <person name="Li L."/>
            <person name="Wang B."/>
            <person name="Sun Y."/>
            <person name="Wang M."/>
            <person name="Xu H."/>
        </authorList>
    </citation>
    <scope>NUCLEOTIDE SEQUENCE [LARGE SCALE GENOMIC DNA]</scope>
    <source>
        <strain evidence="5 13">CRI2_2</strain>
    </source>
</reference>
<dbReference type="EMBL" id="UFYW01000001">
    <property type="protein sequence ID" value="STD81817.1"/>
    <property type="molecule type" value="Genomic_DNA"/>
</dbReference>
<feature type="compositionally biased region" description="Basic and acidic residues" evidence="1">
    <location>
        <begin position="60"/>
        <end position="82"/>
    </location>
</feature>
<keyword evidence="9" id="KW-1185">Reference proteome</keyword>
<dbReference type="AlphaFoldDB" id="A0A1L8TV94"/>
<dbReference type="InterPro" id="IPR058219">
    <property type="entry name" value="LiaX"/>
</dbReference>
<organism evidence="6 10">
    <name type="scientific">Enterococcus gallinarum</name>
    <dbReference type="NCBI Taxonomy" id="1353"/>
    <lineage>
        <taxon>Bacteria</taxon>
        <taxon>Bacillati</taxon>
        <taxon>Bacillota</taxon>
        <taxon>Bacilli</taxon>
        <taxon>Lactobacillales</taxon>
        <taxon>Enterococcaceae</taxon>
        <taxon>Enterococcus</taxon>
    </lineage>
</organism>
<evidence type="ECO:0000259" key="2">
    <source>
        <dbReference type="Pfam" id="PF13349"/>
    </source>
</evidence>
<dbReference type="Proteomes" id="UP000571857">
    <property type="component" value="Unassembled WGS sequence"/>
</dbReference>
<feature type="domain" description="DUF4097" evidence="2">
    <location>
        <begin position="275"/>
        <end position="517"/>
    </location>
</feature>
<dbReference type="NCBIfam" id="NF038025">
    <property type="entry name" value="dapto_LiaX"/>
    <property type="match status" value="1"/>
</dbReference>
<evidence type="ECO:0000313" key="11">
    <source>
        <dbReference type="Proteomes" id="UP000516696"/>
    </source>
</evidence>
<dbReference type="GeneID" id="93224605"/>
<evidence type="ECO:0000313" key="5">
    <source>
        <dbReference type="EMBL" id="MDL4934907.1"/>
    </source>
</evidence>
<proteinExistence type="predicted"/>
<dbReference type="InterPro" id="IPR053959">
    <property type="entry name" value="YvlB/LiaX_N"/>
</dbReference>
<evidence type="ECO:0000313" key="8">
    <source>
        <dbReference type="EMBL" id="STD81817.1"/>
    </source>
</evidence>
<evidence type="ECO:0000313" key="7">
    <source>
        <dbReference type="EMBL" id="QOG27817.1"/>
    </source>
</evidence>
<dbReference type="EMBL" id="JASUBT010000002">
    <property type="protein sequence ID" value="MDL4934907.1"/>
    <property type="molecule type" value="Genomic_DNA"/>
</dbReference>
<dbReference type="Pfam" id="PF22746">
    <property type="entry name" value="SHOCT-like_DUF2089-C"/>
    <property type="match status" value="1"/>
</dbReference>